<sequence length="78" mass="8871">MLKEGMQVYFLVNGFAMSGKVIDLKKTKEHETFSIEGYGGCGGLHILDSSQIHHTIFLSEEEAKKYQDQEQMYLDGHC</sequence>
<dbReference type="EMBL" id="CP060636">
    <property type="protein sequence ID" value="QNM12371.1"/>
    <property type="molecule type" value="Genomic_DNA"/>
</dbReference>
<dbReference type="AlphaFoldDB" id="A0A7G9GNI9"/>
<dbReference type="Proteomes" id="UP000515856">
    <property type="component" value="Chromosome"/>
</dbReference>
<reference evidence="1 2" key="1">
    <citation type="submission" date="2020-08" db="EMBL/GenBank/DDBJ databases">
        <authorList>
            <person name="Liu C."/>
            <person name="Sun Q."/>
        </authorList>
    </citation>
    <scope>NUCLEOTIDE SEQUENCE [LARGE SCALE GENOMIC DNA]</scope>
    <source>
        <strain evidence="1 2">NSJ-61</strain>
    </source>
</reference>
<name>A0A7G9GNI9_9FIRM</name>
<keyword evidence="2" id="KW-1185">Reference proteome</keyword>
<evidence type="ECO:0000313" key="1">
    <source>
        <dbReference type="EMBL" id="QNM12371.1"/>
    </source>
</evidence>
<protein>
    <submittedName>
        <fullName evidence="1">Uncharacterized protein</fullName>
    </submittedName>
</protein>
<proteinExistence type="predicted"/>
<gene>
    <name evidence="1" type="ORF">H9Q80_19395</name>
</gene>
<dbReference type="RefSeq" id="WP_117453035.1">
    <property type="nucleotide sequence ID" value="NZ_CP060636.1"/>
</dbReference>
<dbReference type="KEGG" id="ehn:H9Q80_19395"/>
<evidence type="ECO:0000313" key="2">
    <source>
        <dbReference type="Proteomes" id="UP000515856"/>
    </source>
</evidence>
<organism evidence="1 2">
    <name type="scientific">[Eubacterium] hominis</name>
    <dbReference type="NCBI Taxonomy" id="2764325"/>
    <lineage>
        <taxon>Bacteria</taxon>
        <taxon>Bacillati</taxon>
        <taxon>Bacillota</taxon>
        <taxon>Erysipelotrichia</taxon>
        <taxon>Erysipelotrichales</taxon>
        <taxon>Erysipelotrichaceae</taxon>
        <taxon>Amedibacillus</taxon>
    </lineage>
</organism>
<accession>A0A7G9GNI9</accession>